<protein>
    <submittedName>
        <fullName evidence="2">Uncharacterized protein N031L</fullName>
    </submittedName>
</protein>
<dbReference type="EMBL" id="DQ890022">
    <property type="protein sequence ID" value="ABT15316.1"/>
    <property type="molecule type" value="Genomic_DNA"/>
</dbReference>
<feature type="domain" description="DUF7448" evidence="1">
    <location>
        <begin position="69"/>
        <end position="155"/>
    </location>
</feature>
<dbReference type="OrthoDB" id="29127at10239"/>
<dbReference type="KEGG" id="vg:5364395"/>
<gene>
    <name evidence="2" type="primary">N031L</name>
    <name evidence="2" type="ORF">FR483_N031L</name>
</gene>
<organismHost>
    <name type="scientific">Paramecium bursaria</name>
    <dbReference type="NCBI Taxonomy" id="74790"/>
</organismHost>
<dbReference type="InterPro" id="IPR055871">
    <property type="entry name" value="DUF7448"/>
</dbReference>
<dbReference type="RefSeq" id="YP_001425663.1">
    <property type="nucleotide sequence ID" value="NC_008603.1"/>
</dbReference>
<accession>A7J685</accession>
<sequence>MDYSRHHLDDNKLRISDISDDFECDYRDDDYENDNNILKKMGSVNDALISLGADVDPKEYCFNGLIMYTTEDPIIVAIDAGRRCCEKFGVYCEYPINTTKTDFIGAVITNVIWGKDIRDSETEYNSTEIIIETSRGSFSIIVYNEHNGYYSHQVYAVFNKLITRFKL</sequence>
<evidence type="ECO:0000313" key="3">
    <source>
        <dbReference type="Proteomes" id="UP000204095"/>
    </source>
</evidence>
<organism evidence="2 3">
    <name type="scientific">Paramecium bursaria Chlorella virus FR483</name>
    <name type="common">PBCV-FR483</name>
    <dbReference type="NCBI Taxonomy" id="399781"/>
    <lineage>
        <taxon>Viruses</taxon>
        <taxon>Varidnaviria</taxon>
        <taxon>Bamfordvirae</taxon>
        <taxon>Nucleocytoviricota</taxon>
        <taxon>Megaviricetes</taxon>
        <taxon>Algavirales</taxon>
        <taxon>Phycodnaviridae</taxon>
        <taxon>Chlorovirus</taxon>
        <taxon>Chlorovirus conductrix</taxon>
        <taxon>Paramecium bursaria Chlorella virus A1</taxon>
    </lineage>
</organism>
<evidence type="ECO:0000259" key="1">
    <source>
        <dbReference type="Pfam" id="PF24240"/>
    </source>
</evidence>
<reference evidence="2 3" key="1">
    <citation type="journal article" date="2007" name="Virology">
        <title>Sequence and annotation of the 314-kb MT325 and the 321-kb FR483 viruses that infect Chlorella Pbi.</title>
        <authorList>
            <person name="Fitzgerald L.A."/>
            <person name="Graves M.V."/>
            <person name="Li X."/>
            <person name="Feldblyum T."/>
            <person name="Hartigan J."/>
            <person name="Van Etten J.L."/>
        </authorList>
    </citation>
    <scope>NUCLEOTIDE SEQUENCE [LARGE SCALE GENOMIC DNA]</scope>
    <source>
        <strain evidence="2 3">FR483</strain>
    </source>
</reference>
<evidence type="ECO:0000313" key="2">
    <source>
        <dbReference type="EMBL" id="ABT15316.1"/>
    </source>
</evidence>
<dbReference type="Pfam" id="PF24240">
    <property type="entry name" value="DUF7448"/>
    <property type="match status" value="1"/>
</dbReference>
<dbReference type="Proteomes" id="UP000204095">
    <property type="component" value="Segment"/>
</dbReference>
<proteinExistence type="predicted"/>
<name>A7J685_PBCVF</name>
<dbReference type="GeneID" id="5364395"/>